<feature type="compositionally biased region" description="Basic and acidic residues" evidence="1">
    <location>
        <begin position="20"/>
        <end position="31"/>
    </location>
</feature>
<evidence type="ECO:0000256" key="1">
    <source>
        <dbReference type="SAM" id="MobiDB-lite"/>
    </source>
</evidence>
<dbReference type="KEGG" id="pman:OU5_1892"/>
<feature type="compositionally biased region" description="Basic and acidic residues" evidence="1">
    <location>
        <begin position="1"/>
        <end position="10"/>
    </location>
</feature>
<reference evidence="2 3" key="1">
    <citation type="journal article" date="2012" name="J. Bacteriol.">
        <title>Genome sequence of cold-adapted Pseudomonas mandelii strain JR-1.</title>
        <authorList>
            <person name="Jang S.H."/>
            <person name="Kim J."/>
            <person name="Kim J."/>
            <person name="Hong S."/>
            <person name="Lee C."/>
        </authorList>
    </citation>
    <scope>NUCLEOTIDE SEQUENCE [LARGE SCALE GENOMIC DNA]</scope>
    <source>
        <strain evidence="2 3">JR-1</strain>
    </source>
</reference>
<feature type="region of interest" description="Disordered" evidence="1">
    <location>
        <begin position="1"/>
        <end position="51"/>
    </location>
</feature>
<sequence>MGYLAAEDRNQQQPNETDDQLVKEGQRDRGFRQSRGTHHHRGRAPGCPGQYAQRIAHQHAVVEVVPGHAASKRDGDPDEGEENPQPLHRPQTFARQQPVHAQRGKNRRGVKEHRHMRCRGQLQTFGNEKELQTKQRTGQQATAPGAADLVPATLPADQQSYKQRGNTRPPRRLHDRSDVGRRPFDHHLLHAPDQAQPDHHLQGKPIGATPAGAHRNTSTTTNMAVTRQ</sequence>
<dbReference type="AlphaFoldDB" id="A0A024E8K8"/>
<proteinExistence type="predicted"/>
<dbReference type="EMBL" id="CP005960">
    <property type="protein sequence ID" value="AHZ68971.1"/>
    <property type="molecule type" value="Genomic_DNA"/>
</dbReference>
<feature type="compositionally biased region" description="Basic and acidic residues" evidence="1">
    <location>
        <begin position="175"/>
        <end position="201"/>
    </location>
</feature>
<name>A0A024E8K8_9PSED</name>
<feature type="compositionally biased region" description="Polar residues" evidence="1">
    <location>
        <begin position="215"/>
        <end position="228"/>
    </location>
</feature>
<feature type="compositionally biased region" description="Basic residues" evidence="1">
    <location>
        <begin position="102"/>
        <end position="118"/>
    </location>
</feature>
<evidence type="ECO:0000313" key="2">
    <source>
        <dbReference type="EMBL" id="AHZ68971.1"/>
    </source>
</evidence>
<organism evidence="2 3">
    <name type="scientific">Pseudomonas mandelii JR-1</name>
    <dbReference type="NCBI Taxonomy" id="1147786"/>
    <lineage>
        <taxon>Bacteria</taxon>
        <taxon>Pseudomonadati</taxon>
        <taxon>Pseudomonadota</taxon>
        <taxon>Gammaproteobacteria</taxon>
        <taxon>Pseudomonadales</taxon>
        <taxon>Pseudomonadaceae</taxon>
        <taxon>Pseudomonas</taxon>
    </lineage>
</organism>
<dbReference type="Proteomes" id="UP000026913">
    <property type="component" value="Chromosome"/>
</dbReference>
<accession>A0A024E8K8</accession>
<dbReference type="HOGENOM" id="CLU_1213983_0_0_6"/>
<evidence type="ECO:0000313" key="3">
    <source>
        <dbReference type="Proteomes" id="UP000026913"/>
    </source>
</evidence>
<protein>
    <submittedName>
        <fullName evidence="2">Uncharacterized protein</fullName>
    </submittedName>
</protein>
<gene>
    <name evidence="2" type="ORF">OU5_1892</name>
</gene>
<feature type="region of interest" description="Disordered" evidence="1">
    <location>
        <begin position="64"/>
        <end position="228"/>
    </location>
</feature>
<feature type="compositionally biased region" description="Polar residues" evidence="1">
    <location>
        <begin position="156"/>
        <end position="166"/>
    </location>
</feature>